<dbReference type="AlphaFoldDB" id="A0A0T5VQU2"/>
<dbReference type="GO" id="GO:0004553">
    <property type="term" value="F:hydrolase activity, hydrolyzing O-glycosyl compounds"/>
    <property type="evidence" value="ECO:0007669"/>
    <property type="project" value="InterPro"/>
</dbReference>
<sequence>MRTVKSLFIAGALFVLCSKDVIAQQKYAQKQVPIQSRWAKDVSPENALREYPRPQLVRSNWTNLNGMWDYAITAKNVSKPSTYEGQIMVPYPLESALSGVQKRLGAEQNLWYKRSFTKPAMKAGERLKINFGAVDYEATVYINGKQVGTHEGGYTEFSFDMTSALKEGQNEIIVKVFDPTDQGVGPHGKQVTSPENIYYTPSSGIWQTVWMEVVPANSIHNLNITPDIDKSVVNITVNSAVKSPVQLTIDGKTIIGSSNTIITVPVKNAKLWSPGNPYLYDLTTKLGNDEVKSYFGMRKISIGKDDKGTDRIMLNNKPYYNLGTLDQGFWPEGLYTAPTDEALAYDIKAIKAMGFNTIRKHIKVEPARWYYHADKLGMLVWQDMVNPNQGLPEGSKQAFEKQSKEILTQLHNYPSITTWVLFNEKWGQYDQERLTKWIKQTDPSRIVNGHSGELLYVNEQLRSPSPNAYVGADITDVHAYPDPMMSVKQEGKAQICGEFGGIGVFIPDHQWLTGSAWGYIQEKPAGLKAKYTIMQQHLQLFEKEGLSGSIYTQPFDVEGEQNGLMTYDREVIKIPFAELRKIHSALNPDANTNVPEVTAQDADLTEPGQAYSVLLQQYIEGKRDKYFLKRLGMMASQAGDKPGVALASTALVSTYKAPLSDQDAAEVAQFAKSSQDAGFKLMLENADQFKRILGERQYTVNMMTMIFKGDMETMIANGASWDAIEAKIKPYGTPAEEILLRAKTVEFFNKQNWGQYVPTAQTYLEKYGKNLPENEKSMFQGAIDQHNGN</sequence>
<dbReference type="SUPFAM" id="SSF51445">
    <property type="entry name" value="(Trans)glycosidases"/>
    <property type="match status" value="1"/>
</dbReference>
<feature type="domain" description="Glycoside hydrolase family 2 immunoglobulin-like beta-sandwich" evidence="4">
    <location>
        <begin position="223"/>
        <end position="298"/>
    </location>
</feature>
<evidence type="ECO:0000256" key="3">
    <source>
        <dbReference type="ARBA" id="ARBA00023295"/>
    </source>
</evidence>
<dbReference type="PANTHER" id="PTHR42732:SF2">
    <property type="entry name" value="BETA-MANNOSIDASE"/>
    <property type="match status" value="1"/>
</dbReference>
<comment type="caution">
    <text evidence="7">The sequence shown here is derived from an EMBL/GenBank/DDBJ whole genome shotgun (WGS) entry which is preliminary data.</text>
</comment>
<protein>
    <submittedName>
        <fullName evidence="7">Glycosyl transferase family 2</fullName>
    </submittedName>
</protein>
<dbReference type="InterPro" id="IPR006102">
    <property type="entry name" value="Ig-like_GH2"/>
</dbReference>
<dbReference type="Pfam" id="PF02837">
    <property type="entry name" value="Glyco_hydro_2_N"/>
    <property type="match status" value="1"/>
</dbReference>
<dbReference type="InterPro" id="IPR017853">
    <property type="entry name" value="GH"/>
</dbReference>
<dbReference type="GO" id="GO:0016740">
    <property type="term" value="F:transferase activity"/>
    <property type="evidence" value="ECO:0007669"/>
    <property type="project" value="UniProtKB-KW"/>
</dbReference>
<evidence type="ECO:0000259" key="6">
    <source>
        <dbReference type="Pfam" id="PF02837"/>
    </source>
</evidence>
<evidence type="ECO:0000313" key="8">
    <source>
        <dbReference type="Proteomes" id="UP000051950"/>
    </source>
</evidence>
<dbReference type="Pfam" id="PF00703">
    <property type="entry name" value="Glyco_hydro_2"/>
    <property type="match status" value="1"/>
</dbReference>
<evidence type="ECO:0000259" key="4">
    <source>
        <dbReference type="Pfam" id="PF00703"/>
    </source>
</evidence>
<dbReference type="Proteomes" id="UP000051950">
    <property type="component" value="Unassembled WGS sequence"/>
</dbReference>
<dbReference type="SUPFAM" id="SSF49303">
    <property type="entry name" value="beta-Galactosidase/glucuronidase domain"/>
    <property type="match status" value="1"/>
</dbReference>
<dbReference type="GO" id="GO:0005975">
    <property type="term" value="P:carbohydrate metabolic process"/>
    <property type="evidence" value="ECO:0007669"/>
    <property type="project" value="InterPro"/>
</dbReference>
<keyword evidence="3" id="KW-0326">Glycosidase</keyword>
<dbReference type="InterPro" id="IPR036156">
    <property type="entry name" value="Beta-gal/glucu_dom_sf"/>
</dbReference>
<dbReference type="InterPro" id="IPR051913">
    <property type="entry name" value="GH2_Domain-Containing"/>
</dbReference>
<evidence type="ECO:0000256" key="1">
    <source>
        <dbReference type="ARBA" id="ARBA00007401"/>
    </source>
</evidence>
<evidence type="ECO:0000256" key="2">
    <source>
        <dbReference type="ARBA" id="ARBA00022801"/>
    </source>
</evidence>
<dbReference type="Pfam" id="PF02836">
    <property type="entry name" value="Glyco_hydro_2_C"/>
    <property type="match status" value="1"/>
</dbReference>
<dbReference type="SUPFAM" id="SSF49785">
    <property type="entry name" value="Galactose-binding domain-like"/>
    <property type="match status" value="1"/>
</dbReference>
<dbReference type="InterPro" id="IPR013783">
    <property type="entry name" value="Ig-like_fold"/>
</dbReference>
<keyword evidence="2" id="KW-0378">Hydrolase</keyword>
<comment type="similarity">
    <text evidence="1">Belongs to the glycosyl hydrolase 2 family.</text>
</comment>
<keyword evidence="8" id="KW-1185">Reference proteome</keyword>
<feature type="domain" description="Glycosyl hydrolases family 2 sugar binding" evidence="6">
    <location>
        <begin position="74"/>
        <end position="181"/>
    </location>
</feature>
<reference evidence="7 8" key="1">
    <citation type="submission" date="2015-11" db="EMBL/GenBank/DDBJ databases">
        <title>Sequence of Pedobacter ginsenosidimutans.</title>
        <authorList>
            <person name="Carson E."/>
            <person name="Keyser V."/>
            <person name="Newman J."/>
            <person name="Miller J."/>
        </authorList>
    </citation>
    <scope>NUCLEOTIDE SEQUENCE [LARGE SCALE GENOMIC DNA]</scope>
    <source>
        <strain evidence="7 8">KACC 14530</strain>
    </source>
</reference>
<evidence type="ECO:0000259" key="5">
    <source>
        <dbReference type="Pfam" id="PF02836"/>
    </source>
</evidence>
<dbReference type="OrthoDB" id="9801077at2"/>
<dbReference type="EMBL" id="LMZQ01000006">
    <property type="protein sequence ID" value="KRT15924.1"/>
    <property type="molecule type" value="Genomic_DNA"/>
</dbReference>
<feature type="domain" description="Glycoside hydrolase family 2 catalytic" evidence="5">
    <location>
        <begin position="341"/>
        <end position="450"/>
    </location>
</feature>
<gene>
    <name evidence="7" type="ORF">ASU31_10460</name>
</gene>
<name>A0A0T5VQU2_9SPHI</name>
<dbReference type="InterPro" id="IPR008979">
    <property type="entry name" value="Galactose-bd-like_sf"/>
</dbReference>
<proteinExistence type="inferred from homology"/>
<accession>A0A0T5VQU2</accession>
<keyword evidence="7" id="KW-0808">Transferase</keyword>
<dbReference type="PANTHER" id="PTHR42732">
    <property type="entry name" value="BETA-GALACTOSIDASE"/>
    <property type="match status" value="1"/>
</dbReference>
<dbReference type="Gene3D" id="3.20.20.80">
    <property type="entry name" value="Glycosidases"/>
    <property type="match status" value="1"/>
</dbReference>
<dbReference type="InterPro" id="IPR006103">
    <property type="entry name" value="Glyco_hydro_2_cat"/>
</dbReference>
<evidence type="ECO:0000313" key="7">
    <source>
        <dbReference type="EMBL" id="KRT15924.1"/>
    </source>
</evidence>
<organism evidence="7 8">
    <name type="scientific">Pedobacter ginsenosidimutans</name>
    <dbReference type="NCBI Taxonomy" id="687842"/>
    <lineage>
        <taxon>Bacteria</taxon>
        <taxon>Pseudomonadati</taxon>
        <taxon>Bacteroidota</taxon>
        <taxon>Sphingobacteriia</taxon>
        <taxon>Sphingobacteriales</taxon>
        <taxon>Sphingobacteriaceae</taxon>
        <taxon>Pedobacter</taxon>
    </lineage>
</organism>
<dbReference type="STRING" id="687842.ASU31_10460"/>
<dbReference type="Gene3D" id="2.60.120.260">
    <property type="entry name" value="Galactose-binding domain-like"/>
    <property type="match status" value="1"/>
</dbReference>
<dbReference type="InterPro" id="IPR006104">
    <property type="entry name" value="Glyco_hydro_2_N"/>
</dbReference>
<dbReference type="Gene3D" id="2.60.40.10">
    <property type="entry name" value="Immunoglobulins"/>
    <property type="match status" value="1"/>
</dbReference>
<dbReference type="RefSeq" id="WP_057932274.1">
    <property type="nucleotide sequence ID" value="NZ_LMZQ01000006.1"/>
</dbReference>